<sequence length="205" mass="22997">MCACDSGTAFSTHTNSFQQPPSYNKHQLFDPISVQTGDVRILFFISLFIFHFRKSFLISLSLFPLALPRLFTSPLVFYMSMFLVFSTLNLSSSFHISLSCLSLSLFSLYFSPTHFHSNFEQACPSLKSILSGKVNELSILAAFPVTFTSFSPSHSRSWCPHNKSHIISTMGVSLLSLFFACCVAIIIDFSLYLSLSFSQILQSFT</sequence>
<keyword evidence="1" id="KW-0812">Transmembrane</keyword>
<protein>
    <submittedName>
        <fullName evidence="2">Uncharacterized protein</fullName>
    </submittedName>
</protein>
<dbReference type="EMBL" id="CAHIKZ030000010">
    <property type="protein sequence ID" value="CAE1140215.1"/>
    <property type="molecule type" value="Genomic_DNA"/>
</dbReference>
<keyword evidence="1" id="KW-0472">Membrane</keyword>
<comment type="caution">
    <text evidence="2">The sequence shown here is derived from an EMBL/GenBank/DDBJ whole genome shotgun (WGS) entry which is preliminary data.</text>
</comment>
<proteinExistence type="predicted"/>
<dbReference type="AlphaFoldDB" id="A0A812AKD7"/>
<feature type="transmembrane region" description="Helical" evidence="1">
    <location>
        <begin position="94"/>
        <end position="111"/>
    </location>
</feature>
<dbReference type="Proteomes" id="UP000597762">
    <property type="component" value="Unassembled WGS sequence"/>
</dbReference>
<gene>
    <name evidence="2" type="ORF">SPHA_526</name>
</gene>
<keyword evidence="1" id="KW-1133">Transmembrane helix</keyword>
<name>A0A812AKD7_ACAPH</name>
<reference evidence="2" key="1">
    <citation type="submission" date="2021-01" db="EMBL/GenBank/DDBJ databases">
        <authorList>
            <person name="Li R."/>
            <person name="Bekaert M."/>
        </authorList>
    </citation>
    <scope>NUCLEOTIDE SEQUENCE</scope>
    <source>
        <strain evidence="2">Farmed</strain>
    </source>
</reference>
<evidence type="ECO:0000313" key="2">
    <source>
        <dbReference type="EMBL" id="CAE1140215.1"/>
    </source>
</evidence>
<evidence type="ECO:0000256" key="1">
    <source>
        <dbReference type="SAM" id="Phobius"/>
    </source>
</evidence>
<accession>A0A812AKD7</accession>
<feature type="transmembrane region" description="Helical" evidence="1">
    <location>
        <begin position="172"/>
        <end position="195"/>
    </location>
</feature>
<organism evidence="2 3">
    <name type="scientific">Acanthosepion pharaonis</name>
    <name type="common">Pharaoh cuttlefish</name>
    <name type="synonym">Sepia pharaonis</name>
    <dbReference type="NCBI Taxonomy" id="158019"/>
    <lineage>
        <taxon>Eukaryota</taxon>
        <taxon>Metazoa</taxon>
        <taxon>Spiralia</taxon>
        <taxon>Lophotrochozoa</taxon>
        <taxon>Mollusca</taxon>
        <taxon>Cephalopoda</taxon>
        <taxon>Coleoidea</taxon>
        <taxon>Decapodiformes</taxon>
        <taxon>Sepiida</taxon>
        <taxon>Sepiina</taxon>
        <taxon>Sepiidae</taxon>
        <taxon>Acanthosepion</taxon>
    </lineage>
</organism>
<keyword evidence="3" id="KW-1185">Reference proteome</keyword>
<evidence type="ECO:0000313" key="3">
    <source>
        <dbReference type="Proteomes" id="UP000597762"/>
    </source>
</evidence>